<dbReference type="InterPro" id="IPR013337">
    <property type="entry name" value="CRISPR-assoc_prot_Cas5_Tneap"/>
</dbReference>
<evidence type="ECO:0000313" key="3">
    <source>
        <dbReference type="Proteomes" id="UP000004793"/>
    </source>
</evidence>
<dbReference type="NCBIfam" id="TIGR02593">
    <property type="entry name" value="CRISPR_cas5"/>
    <property type="match status" value="1"/>
</dbReference>
<keyword evidence="3" id="KW-1185">Reference proteome</keyword>
<dbReference type="AlphaFoldDB" id="A0A7U6GDN8"/>
<dbReference type="Proteomes" id="UP000004793">
    <property type="component" value="Chromosome"/>
</dbReference>
<keyword evidence="1" id="KW-0051">Antiviral defense</keyword>
<dbReference type="InterPro" id="IPR013422">
    <property type="entry name" value="CRISPR-assoc_prot_Cas5_N"/>
</dbReference>
<accession>A0A7U6GDN8</accession>
<proteinExistence type="predicted"/>
<dbReference type="GO" id="GO:0051607">
    <property type="term" value="P:defense response to virus"/>
    <property type="evidence" value="ECO:0007669"/>
    <property type="project" value="UniProtKB-KW"/>
</dbReference>
<dbReference type="RefSeq" id="WP_014452804.1">
    <property type="nucleotide sequence ID" value="NC_017096.1"/>
</dbReference>
<dbReference type="NCBIfam" id="TIGR01895">
    <property type="entry name" value="cas_Cas5t"/>
    <property type="match status" value="1"/>
</dbReference>
<evidence type="ECO:0000313" key="2">
    <source>
        <dbReference type="EMBL" id="BAL80397.1"/>
    </source>
</evidence>
<protein>
    <submittedName>
        <fullName evidence="2">CRISPR-associated protein</fullName>
    </submittedName>
</protein>
<name>A0A7U6GDN8_CALEA</name>
<evidence type="ECO:0000256" key="1">
    <source>
        <dbReference type="ARBA" id="ARBA00023118"/>
    </source>
</evidence>
<organism evidence="2 3">
    <name type="scientific">Caldisericum exile (strain DSM 21853 / NBRC 104410 / AZM16c01)</name>
    <dbReference type="NCBI Taxonomy" id="511051"/>
    <lineage>
        <taxon>Bacteria</taxon>
        <taxon>Pseudomonadati</taxon>
        <taxon>Caldisericota/Cryosericota group</taxon>
        <taxon>Caldisericota</taxon>
        <taxon>Caldisericia</taxon>
        <taxon>Caldisericales</taxon>
        <taxon>Caldisericaceae</taxon>
        <taxon>Caldisericum</taxon>
    </lineage>
</organism>
<dbReference type="KEGG" id="cex:CSE_02710"/>
<gene>
    <name evidence="2" type="ordered locus">CSE_02710</name>
</gene>
<dbReference type="InterPro" id="IPR021124">
    <property type="entry name" value="CRISPR-assoc_prot_Cas5"/>
</dbReference>
<dbReference type="EMBL" id="AP012051">
    <property type="protein sequence ID" value="BAL80397.1"/>
    <property type="molecule type" value="Genomic_DNA"/>
</dbReference>
<dbReference type="OrthoDB" id="9782505at2"/>
<dbReference type="Pfam" id="PF09704">
    <property type="entry name" value="Cas_Cas5d"/>
    <property type="match status" value="1"/>
</dbReference>
<sequence>MKVLKIKAYQPFACYRKPMNYNLWDTYPLPPLSTIKGWFHSVIKAKEYIPLSISIQGTYAAIVYDMQTLLKFDRIRRDEKQIIMDWIGKALISSPTFIATLLDVDLIIYIYSESKESLDAFRDNILKEDFPSIGRHEDLARIDFVDFVDLEEAKFDVRNAHDLTYGIYLSKETALKYGLGGINYRMNTKYVIKSNLRYFEKVDVVYVDNGRIDKGNFLFDKEDNRIVELINLESKNDNC</sequence>
<reference evidence="2 3" key="1">
    <citation type="submission" date="2011-01" db="EMBL/GenBank/DDBJ databases">
        <title>Whole genome sequence of Caldisericum exile AZM16c01.</title>
        <authorList>
            <person name="Narita-Yamada S."/>
            <person name="Kawakoshi A."/>
            <person name="Nakamura S."/>
            <person name="Sasagawa M."/>
            <person name="Fukada J."/>
            <person name="Sekine M."/>
            <person name="Kato Y."/>
            <person name="Fukai R."/>
            <person name="Sasaki K."/>
            <person name="Hanamaki A."/>
            <person name="Narita H."/>
            <person name="Konno Y."/>
            <person name="Mori K."/>
            <person name="Yamazaki S."/>
            <person name="Suzuki K."/>
            <person name="Fujita N."/>
        </authorList>
    </citation>
    <scope>NUCLEOTIDE SEQUENCE [LARGE SCALE GENOMIC DNA]</scope>
    <source>
        <strain evidence="3">DSM 21853 / NBRC 104410 / AZM16c01</strain>
    </source>
</reference>